<dbReference type="Proteomes" id="UP000321820">
    <property type="component" value="Chromosome"/>
</dbReference>
<dbReference type="KEGG" id="talb:FTW19_02015"/>
<dbReference type="RefSeq" id="WP_147646075.1">
    <property type="nucleotide sequence ID" value="NZ_CP042806.1"/>
</dbReference>
<dbReference type="PANTHER" id="PTHR11364">
    <property type="entry name" value="THIOSULFATE SULFERTANSFERASE"/>
    <property type="match status" value="1"/>
</dbReference>
<evidence type="ECO:0000259" key="4">
    <source>
        <dbReference type="PROSITE" id="PS50206"/>
    </source>
</evidence>
<dbReference type="EMBL" id="CP042806">
    <property type="protein sequence ID" value="QEE26887.1"/>
    <property type="molecule type" value="Genomic_DNA"/>
</dbReference>
<dbReference type="InterPro" id="IPR036873">
    <property type="entry name" value="Rhodanese-like_dom_sf"/>
</dbReference>
<keyword evidence="1 3" id="KW-0808">Transferase</keyword>
<dbReference type="FunFam" id="3.40.250.10:FF:000001">
    <property type="entry name" value="Sulfurtransferase"/>
    <property type="match status" value="1"/>
</dbReference>
<reference evidence="5 6" key="1">
    <citation type="submission" date="2019-08" db="EMBL/GenBank/DDBJ databases">
        <title>Complete genome sequence of Terriglobus albidus strain ORNL.</title>
        <authorList>
            <person name="Podar M."/>
        </authorList>
    </citation>
    <scope>NUCLEOTIDE SEQUENCE [LARGE SCALE GENOMIC DNA]</scope>
    <source>
        <strain evidence="5 6">ORNL</strain>
    </source>
</reference>
<dbReference type="CDD" id="cd01448">
    <property type="entry name" value="TST_Repeat_1"/>
    <property type="match status" value="1"/>
</dbReference>
<evidence type="ECO:0000313" key="5">
    <source>
        <dbReference type="EMBL" id="QEE26887.1"/>
    </source>
</evidence>
<dbReference type="CDD" id="cd01449">
    <property type="entry name" value="TST_Repeat_2"/>
    <property type="match status" value="1"/>
</dbReference>
<proteinExistence type="predicted"/>
<dbReference type="PROSITE" id="PS00380">
    <property type="entry name" value="RHODANESE_1"/>
    <property type="match status" value="1"/>
</dbReference>
<dbReference type="PROSITE" id="PS00683">
    <property type="entry name" value="RHODANESE_2"/>
    <property type="match status" value="1"/>
</dbReference>
<evidence type="ECO:0000256" key="3">
    <source>
        <dbReference type="RuleBase" id="RU000507"/>
    </source>
</evidence>
<dbReference type="Pfam" id="PF00581">
    <property type="entry name" value="Rhodanese"/>
    <property type="match status" value="2"/>
</dbReference>
<protein>
    <recommendedName>
        <fullName evidence="3">Sulfurtransferase</fullName>
    </recommendedName>
</protein>
<feature type="domain" description="Rhodanese" evidence="4">
    <location>
        <begin position="163"/>
        <end position="275"/>
    </location>
</feature>
<feature type="domain" description="Rhodanese" evidence="4">
    <location>
        <begin position="15"/>
        <end position="134"/>
    </location>
</feature>
<dbReference type="SMART" id="SM00450">
    <property type="entry name" value="RHOD"/>
    <property type="match status" value="2"/>
</dbReference>
<keyword evidence="6" id="KW-1185">Reference proteome</keyword>
<evidence type="ECO:0000313" key="6">
    <source>
        <dbReference type="Proteomes" id="UP000321820"/>
    </source>
</evidence>
<evidence type="ECO:0000256" key="1">
    <source>
        <dbReference type="ARBA" id="ARBA00022679"/>
    </source>
</evidence>
<dbReference type="SUPFAM" id="SSF52821">
    <property type="entry name" value="Rhodanese/Cell cycle control phosphatase"/>
    <property type="match status" value="2"/>
</dbReference>
<keyword evidence="5" id="KW-0670">Pyruvate</keyword>
<dbReference type="InterPro" id="IPR045078">
    <property type="entry name" value="TST/MPST-like"/>
</dbReference>
<dbReference type="GO" id="GO:0004792">
    <property type="term" value="F:thiosulfate-cyanide sulfurtransferase activity"/>
    <property type="evidence" value="ECO:0007669"/>
    <property type="project" value="InterPro"/>
</dbReference>
<keyword evidence="2" id="KW-0677">Repeat</keyword>
<dbReference type="Gene3D" id="3.40.250.10">
    <property type="entry name" value="Rhodanese-like domain"/>
    <property type="match status" value="2"/>
</dbReference>
<dbReference type="OrthoDB" id="9770030at2"/>
<dbReference type="PANTHER" id="PTHR11364:SF27">
    <property type="entry name" value="SULFURTRANSFERASE"/>
    <property type="match status" value="1"/>
</dbReference>
<accession>A0A5B9E9A4</accession>
<sequence>MSLLITPQQLNSRLKDPGTIVLDATLPPVGVTPPVDTRARYLEKHIPGAAFFDIDEISDHTTPLPHMLPNEREFAKAISFLGVGSDMTIVIYEQEGVFSAPRAWWMLKTFGAEDVVILDGGLKAWEEAGYATHSGFVTCKPARFTPRFDAEAVISFDELQQAIAAGETILDARAKGRFDGTAPEPRPISSGHMPGSINIPFLELTENGRFKSAHDLKALFAAKGVDKKKPIITSCGSGVTAAVLAFGLEMIGAKHVSLYDGSWCEYAQHPEAQIEKAL</sequence>
<evidence type="ECO:0000256" key="2">
    <source>
        <dbReference type="ARBA" id="ARBA00022737"/>
    </source>
</evidence>
<dbReference type="NCBIfam" id="NF008557">
    <property type="entry name" value="PRK11493.1"/>
    <property type="match status" value="1"/>
</dbReference>
<organism evidence="5 6">
    <name type="scientific">Terriglobus albidus</name>
    <dbReference type="NCBI Taxonomy" id="1592106"/>
    <lineage>
        <taxon>Bacteria</taxon>
        <taxon>Pseudomonadati</taxon>
        <taxon>Acidobacteriota</taxon>
        <taxon>Terriglobia</taxon>
        <taxon>Terriglobales</taxon>
        <taxon>Acidobacteriaceae</taxon>
        <taxon>Terriglobus</taxon>
    </lineage>
</organism>
<gene>
    <name evidence="5" type="primary">sseA</name>
    <name evidence="5" type="ORF">FTW19_02015</name>
</gene>
<dbReference type="InterPro" id="IPR001763">
    <property type="entry name" value="Rhodanese-like_dom"/>
</dbReference>
<dbReference type="AlphaFoldDB" id="A0A5B9E9A4"/>
<dbReference type="InterPro" id="IPR001307">
    <property type="entry name" value="Thiosulphate_STrfase_CS"/>
</dbReference>
<dbReference type="PROSITE" id="PS50206">
    <property type="entry name" value="RHODANESE_3"/>
    <property type="match status" value="2"/>
</dbReference>
<name>A0A5B9E9A4_9BACT</name>